<keyword evidence="9 10" id="KW-0413">Isomerase</keyword>
<dbReference type="Pfam" id="PF00834">
    <property type="entry name" value="Ribul_P_3_epim"/>
    <property type="match status" value="1"/>
</dbReference>
<feature type="active site" description="Proton donor" evidence="10 12">
    <location>
        <position position="171"/>
    </location>
</feature>
<dbReference type="GO" id="GO:0004750">
    <property type="term" value="F:D-ribulose-phosphate 3-epimerase activity"/>
    <property type="evidence" value="ECO:0007669"/>
    <property type="project" value="UniProtKB-UniRule"/>
</dbReference>
<evidence type="ECO:0000256" key="6">
    <source>
        <dbReference type="ARBA" id="ARBA00009541"/>
    </source>
</evidence>
<dbReference type="AlphaFoldDB" id="A0A2I2ADN0"/>
<organism evidence="15 16">
    <name type="scientific">Ligilactobacillus agilis</name>
    <dbReference type="NCBI Taxonomy" id="1601"/>
    <lineage>
        <taxon>Bacteria</taxon>
        <taxon>Bacillati</taxon>
        <taxon>Bacillota</taxon>
        <taxon>Bacilli</taxon>
        <taxon>Lactobacillales</taxon>
        <taxon>Lactobacillaceae</taxon>
        <taxon>Ligilactobacillus</taxon>
    </lineage>
</organism>
<comment type="cofactor">
    <cofactor evidence="2">
        <name>Mn(2+)</name>
        <dbReference type="ChEBI" id="CHEBI:29035"/>
    </cofactor>
</comment>
<comment type="caution">
    <text evidence="10">Lacks conserved residue(s) required for the propagation of feature annotation.</text>
</comment>
<dbReference type="GO" id="GO:0006098">
    <property type="term" value="P:pentose-phosphate shunt"/>
    <property type="evidence" value="ECO:0007669"/>
    <property type="project" value="UniProtKB-UniRule"/>
</dbReference>
<evidence type="ECO:0000256" key="4">
    <source>
        <dbReference type="ARBA" id="ARBA00001947"/>
    </source>
</evidence>
<reference evidence="16" key="1">
    <citation type="submission" date="2017-12" db="EMBL/GenBank/DDBJ databases">
        <authorList>
            <person name="Christensen H."/>
        </authorList>
    </citation>
    <scope>NUCLEOTIDE SEQUENCE [LARGE SCALE GENOMIC DNA]</scope>
    <source>
        <strain evidence="16">268A</strain>
    </source>
</reference>
<keyword evidence="13" id="KW-0170">Cobalt</keyword>
<sequence>MKLAPSILSADFANLATEIEKVSNAEYIHIDIMDGHFVNNLTFGANVVQALRPYTKQVFDCHLMVTNPEDMLNALKEAGADIVGVHYEVCPHLHRTLAKIKELGMKSEVVINPATPVSVIEPVLTMVDQVLVMTVDPGLGGQGFLQEMLEKVSQLAEYKQENGLDFDIEVDGGINDQTIRLAKRAGATVAVAGSYIFKARNPAERLKILQESLNQGKMR</sequence>
<feature type="binding site" evidence="10">
    <location>
        <begin position="171"/>
        <end position="173"/>
    </location>
    <ligand>
        <name>substrate</name>
    </ligand>
</feature>
<feature type="binding site" evidence="10 14">
    <location>
        <position position="6"/>
    </location>
    <ligand>
        <name>substrate</name>
    </ligand>
</feature>
<comment type="cofactor">
    <cofactor evidence="3">
        <name>Co(2+)</name>
        <dbReference type="ChEBI" id="CHEBI:48828"/>
    </cofactor>
</comment>
<dbReference type="NCBIfam" id="TIGR01163">
    <property type="entry name" value="rpe"/>
    <property type="match status" value="1"/>
</dbReference>
<feature type="binding site" evidence="10 13">
    <location>
        <position position="171"/>
    </location>
    <ligand>
        <name>a divalent metal cation</name>
        <dbReference type="ChEBI" id="CHEBI:60240"/>
    </ligand>
</feature>
<evidence type="ECO:0000256" key="7">
    <source>
        <dbReference type="ARBA" id="ARBA00013188"/>
    </source>
</evidence>
<keyword evidence="8 10" id="KW-0479">Metal-binding</keyword>
<dbReference type="GO" id="GO:0019323">
    <property type="term" value="P:pentose catabolic process"/>
    <property type="evidence" value="ECO:0007669"/>
    <property type="project" value="UniProtKB-UniRule"/>
</dbReference>
<comment type="function">
    <text evidence="10">Catalyzes the reversible epimerization of D-ribulose 5-phosphate to D-xylulose 5-phosphate.</text>
</comment>
<evidence type="ECO:0000256" key="10">
    <source>
        <dbReference type="HAMAP-Rule" id="MF_02227"/>
    </source>
</evidence>
<dbReference type="PROSITE" id="PS01085">
    <property type="entry name" value="RIBUL_P_3_EPIMER_1"/>
    <property type="match status" value="1"/>
</dbReference>
<evidence type="ECO:0000256" key="13">
    <source>
        <dbReference type="PIRSR" id="PIRSR001461-2"/>
    </source>
</evidence>
<dbReference type="PANTHER" id="PTHR11749">
    <property type="entry name" value="RIBULOSE-5-PHOSPHATE-3-EPIMERASE"/>
    <property type="match status" value="1"/>
</dbReference>
<evidence type="ECO:0000256" key="14">
    <source>
        <dbReference type="PIRSR" id="PIRSR001461-3"/>
    </source>
</evidence>
<dbReference type="PROSITE" id="PS01086">
    <property type="entry name" value="RIBUL_P_3_EPIMER_2"/>
    <property type="match status" value="1"/>
</dbReference>
<evidence type="ECO:0000313" key="15">
    <source>
        <dbReference type="EMBL" id="PLA77457.1"/>
    </source>
</evidence>
<keyword evidence="10 11" id="KW-0119">Carbohydrate metabolism</keyword>
<dbReference type="FunFam" id="3.20.20.70:FF:000004">
    <property type="entry name" value="Ribulose-phosphate 3-epimerase"/>
    <property type="match status" value="1"/>
</dbReference>
<evidence type="ECO:0000256" key="1">
    <source>
        <dbReference type="ARBA" id="ARBA00001782"/>
    </source>
</evidence>
<comment type="caution">
    <text evidence="15">The sequence shown here is derived from an EMBL/GenBank/DDBJ whole genome shotgun (WGS) entry which is preliminary data.</text>
</comment>
<dbReference type="InterPro" id="IPR011060">
    <property type="entry name" value="RibuloseP-bd_barrel"/>
</dbReference>
<evidence type="ECO:0000256" key="2">
    <source>
        <dbReference type="ARBA" id="ARBA00001936"/>
    </source>
</evidence>
<evidence type="ECO:0000256" key="9">
    <source>
        <dbReference type="ARBA" id="ARBA00023235"/>
    </source>
</evidence>
<dbReference type="EC" id="5.1.3.1" evidence="7 10"/>
<dbReference type="GO" id="GO:0046872">
    <property type="term" value="F:metal ion binding"/>
    <property type="evidence" value="ECO:0007669"/>
    <property type="project" value="UniProtKB-UniRule"/>
</dbReference>
<dbReference type="EMBL" id="PKGI01000004">
    <property type="protein sequence ID" value="PLA77457.1"/>
    <property type="molecule type" value="Genomic_DNA"/>
</dbReference>
<feature type="active site" description="Proton acceptor" evidence="10 12">
    <location>
        <position position="31"/>
    </location>
</feature>
<dbReference type="PIRSF" id="PIRSF001461">
    <property type="entry name" value="RPE"/>
    <property type="match status" value="1"/>
</dbReference>
<accession>A0A2I2ADN0</accession>
<dbReference type="InterPro" id="IPR013785">
    <property type="entry name" value="Aldolase_TIM"/>
</dbReference>
<dbReference type="NCBIfam" id="NF004076">
    <property type="entry name" value="PRK05581.1-4"/>
    <property type="match status" value="1"/>
</dbReference>
<dbReference type="SUPFAM" id="SSF51366">
    <property type="entry name" value="Ribulose-phoshate binding barrel"/>
    <property type="match status" value="1"/>
</dbReference>
<comment type="cofactor">
    <cofactor evidence="4">
        <name>Zn(2+)</name>
        <dbReference type="ChEBI" id="CHEBI:29105"/>
    </cofactor>
</comment>
<protein>
    <recommendedName>
        <fullName evidence="7 10">Ribulose-phosphate 3-epimerase</fullName>
        <ecNumber evidence="7 10">5.1.3.1</ecNumber>
    </recommendedName>
</protein>
<evidence type="ECO:0000313" key="16">
    <source>
        <dbReference type="Proteomes" id="UP000234579"/>
    </source>
</evidence>
<keyword evidence="13" id="KW-0464">Manganese</keyword>
<comment type="pathway">
    <text evidence="10">Carbohydrate degradation.</text>
</comment>
<evidence type="ECO:0000256" key="5">
    <source>
        <dbReference type="ARBA" id="ARBA00001954"/>
    </source>
</evidence>
<feature type="binding site" evidence="10 13">
    <location>
        <position position="31"/>
    </location>
    <ligand>
        <name>a divalent metal cation</name>
        <dbReference type="ChEBI" id="CHEBI:60240"/>
    </ligand>
</feature>
<dbReference type="Proteomes" id="UP000234579">
    <property type="component" value="Unassembled WGS sequence"/>
</dbReference>
<feature type="binding site" evidence="14">
    <location>
        <begin position="138"/>
        <end position="141"/>
    </location>
    <ligand>
        <name>substrate</name>
    </ligand>
</feature>
<evidence type="ECO:0000256" key="8">
    <source>
        <dbReference type="ARBA" id="ARBA00022723"/>
    </source>
</evidence>
<proteinExistence type="inferred from homology"/>
<keyword evidence="13" id="KW-0862">Zinc</keyword>
<comment type="cofactor">
    <cofactor evidence="5">
        <name>Fe(2+)</name>
        <dbReference type="ChEBI" id="CHEBI:29033"/>
    </cofactor>
</comment>
<gene>
    <name evidence="10 15" type="primary">rpe</name>
    <name evidence="15" type="ORF">CYR79_01200</name>
</gene>
<comment type="cofactor">
    <cofactor evidence="10 13">
        <name>a divalent metal cation</name>
        <dbReference type="ChEBI" id="CHEBI:60240"/>
    </cofactor>
    <text evidence="10 13">Binds 1 divalent metal cation per subunit.</text>
</comment>
<feature type="binding site" evidence="14">
    <location>
        <position position="173"/>
    </location>
    <ligand>
        <name>substrate</name>
    </ligand>
</feature>
<evidence type="ECO:0000256" key="12">
    <source>
        <dbReference type="PIRSR" id="PIRSR001461-1"/>
    </source>
</evidence>
<feature type="binding site" evidence="10 14">
    <location>
        <begin position="193"/>
        <end position="194"/>
    </location>
    <ligand>
        <name>substrate</name>
    </ligand>
</feature>
<feature type="binding site" evidence="10 13">
    <location>
        <position position="62"/>
    </location>
    <ligand>
        <name>a divalent metal cation</name>
        <dbReference type="ChEBI" id="CHEBI:60240"/>
    </ligand>
</feature>
<evidence type="ECO:0000256" key="11">
    <source>
        <dbReference type="PIRNR" id="PIRNR001461"/>
    </source>
</evidence>
<dbReference type="HAMAP" id="MF_02227">
    <property type="entry name" value="RPE"/>
    <property type="match status" value="1"/>
</dbReference>
<dbReference type="CDD" id="cd00429">
    <property type="entry name" value="RPE"/>
    <property type="match status" value="1"/>
</dbReference>
<feature type="binding site" evidence="10 14">
    <location>
        <position position="62"/>
    </location>
    <ligand>
        <name>substrate</name>
    </ligand>
</feature>
<feature type="binding site" evidence="10 13">
    <location>
        <position position="29"/>
    </location>
    <ligand>
        <name>a divalent metal cation</name>
        <dbReference type="ChEBI" id="CHEBI:60240"/>
    </ligand>
</feature>
<comment type="similarity">
    <text evidence="6 10 11">Belongs to the ribulose-phosphate 3-epimerase family.</text>
</comment>
<dbReference type="InterPro" id="IPR000056">
    <property type="entry name" value="Ribul_P_3_epim-like"/>
</dbReference>
<dbReference type="Gene3D" id="3.20.20.70">
    <property type="entry name" value="Aldolase class I"/>
    <property type="match status" value="1"/>
</dbReference>
<evidence type="ECO:0000256" key="3">
    <source>
        <dbReference type="ARBA" id="ARBA00001941"/>
    </source>
</evidence>
<dbReference type="InterPro" id="IPR026019">
    <property type="entry name" value="Ribul_P_3_epim"/>
</dbReference>
<comment type="catalytic activity">
    <reaction evidence="1 10 11">
        <text>D-ribulose 5-phosphate = D-xylulose 5-phosphate</text>
        <dbReference type="Rhea" id="RHEA:13677"/>
        <dbReference type="ChEBI" id="CHEBI:57737"/>
        <dbReference type="ChEBI" id="CHEBI:58121"/>
        <dbReference type="EC" id="5.1.3.1"/>
    </reaction>
</comment>
<dbReference type="RefSeq" id="WP_101811243.1">
    <property type="nucleotide sequence ID" value="NZ_PKGI01000004.1"/>
</dbReference>
<name>A0A2I2ADN0_9LACO</name>
<dbReference type="GO" id="GO:0005737">
    <property type="term" value="C:cytoplasm"/>
    <property type="evidence" value="ECO:0007669"/>
    <property type="project" value="UniProtKB-ARBA"/>
</dbReference>